<organism evidence="1 2">
    <name type="scientific">Camellia lanceoleosa</name>
    <dbReference type="NCBI Taxonomy" id="1840588"/>
    <lineage>
        <taxon>Eukaryota</taxon>
        <taxon>Viridiplantae</taxon>
        <taxon>Streptophyta</taxon>
        <taxon>Embryophyta</taxon>
        <taxon>Tracheophyta</taxon>
        <taxon>Spermatophyta</taxon>
        <taxon>Magnoliopsida</taxon>
        <taxon>eudicotyledons</taxon>
        <taxon>Gunneridae</taxon>
        <taxon>Pentapetalae</taxon>
        <taxon>asterids</taxon>
        <taxon>Ericales</taxon>
        <taxon>Theaceae</taxon>
        <taxon>Camellia</taxon>
    </lineage>
</organism>
<dbReference type="EMBL" id="CM045763">
    <property type="protein sequence ID" value="KAI8023625.1"/>
    <property type="molecule type" value="Genomic_DNA"/>
</dbReference>
<sequence length="112" mass="13592">METNRENKMEDREKERKVGENQECDACLETNTSFLAELNLILLTSFFSLSAEECLEFEEREKEENDKYHEEKDTISRLQTRRRGINHEFKGVERRATRFQTKIRDCRHCRRM</sequence>
<dbReference type="Proteomes" id="UP001060215">
    <property type="component" value="Chromosome 6"/>
</dbReference>
<evidence type="ECO:0000313" key="2">
    <source>
        <dbReference type="Proteomes" id="UP001060215"/>
    </source>
</evidence>
<protein>
    <submittedName>
        <fullName evidence="1">Uncharacterized protein</fullName>
    </submittedName>
</protein>
<comment type="caution">
    <text evidence="1">The sequence shown here is derived from an EMBL/GenBank/DDBJ whole genome shotgun (WGS) entry which is preliminary data.</text>
</comment>
<evidence type="ECO:0000313" key="1">
    <source>
        <dbReference type="EMBL" id="KAI8023625.1"/>
    </source>
</evidence>
<reference evidence="1 2" key="1">
    <citation type="journal article" date="2022" name="Plant J.">
        <title>Chromosome-level genome of Camellia lanceoleosa provides a valuable resource for understanding genome evolution and self-incompatibility.</title>
        <authorList>
            <person name="Gong W."/>
            <person name="Xiao S."/>
            <person name="Wang L."/>
            <person name="Liao Z."/>
            <person name="Chang Y."/>
            <person name="Mo W."/>
            <person name="Hu G."/>
            <person name="Li W."/>
            <person name="Zhao G."/>
            <person name="Zhu H."/>
            <person name="Hu X."/>
            <person name="Ji K."/>
            <person name="Xiang X."/>
            <person name="Song Q."/>
            <person name="Yuan D."/>
            <person name="Jin S."/>
            <person name="Zhang L."/>
        </authorList>
    </citation>
    <scope>NUCLEOTIDE SEQUENCE [LARGE SCALE GENOMIC DNA]</scope>
    <source>
        <strain evidence="1">SQ_2022a</strain>
    </source>
</reference>
<name>A0ACC0IFJ3_9ERIC</name>
<proteinExistence type="predicted"/>
<gene>
    <name evidence="1" type="ORF">LOK49_LG03G02130</name>
</gene>
<accession>A0ACC0IFJ3</accession>
<keyword evidence="2" id="KW-1185">Reference proteome</keyword>